<evidence type="ECO:0000313" key="2">
    <source>
        <dbReference type="EMBL" id="TXF89437.1"/>
    </source>
</evidence>
<dbReference type="InterPro" id="IPR036390">
    <property type="entry name" value="WH_DNA-bd_sf"/>
</dbReference>
<protein>
    <submittedName>
        <fullName evidence="2">PadR family transcriptional regulator</fullName>
    </submittedName>
</protein>
<name>A0A5C7FEC6_9BACT</name>
<feature type="domain" description="Transcription regulator PadR N-terminal" evidence="1">
    <location>
        <begin position="15"/>
        <end position="87"/>
    </location>
</feature>
<dbReference type="InterPro" id="IPR036388">
    <property type="entry name" value="WH-like_DNA-bd_sf"/>
</dbReference>
<dbReference type="AlphaFoldDB" id="A0A5C7FEC6"/>
<comment type="caution">
    <text evidence="2">The sequence shown here is derived from an EMBL/GenBank/DDBJ whole genome shotgun (WGS) entry which is preliminary data.</text>
</comment>
<evidence type="ECO:0000313" key="3">
    <source>
        <dbReference type="Proteomes" id="UP000321907"/>
    </source>
</evidence>
<dbReference type="SUPFAM" id="SSF46785">
    <property type="entry name" value="Winged helix' DNA-binding domain"/>
    <property type="match status" value="1"/>
</dbReference>
<reference evidence="2 3" key="1">
    <citation type="submission" date="2019-08" db="EMBL/GenBank/DDBJ databases">
        <title>Lewinella sp. strain SSH13 Genome sequencing and assembly.</title>
        <authorList>
            <person name="Kim I."/>
        </authorList>
    </citation>
    <scope>NUCLEOTIDE SEQUENCE [LARGE SCALE GENOMIC DNA]</scope>
    <source>
        <strain evidence="2 3">SSH13</strain>
    </source>
</reference>
<dbReference type="PANTHER" id="PTHR43252">
    <property type="entry name" value="TRANSCRIPTIONAL REGULATOR YQJI"/>
    <property type="match status" value="1"/>
</dbReference>
<gene>
    <name evidence="2" type="ORF">FUA23_10750</name>
</gene>
<proteinExistence type="predicted"/>
<sequence length="112" mass="12962">MYSKELIKGTLRTVVLRLLDQEGRLYGYQMNKRVEDLSDGRYTLTEGALYPLLHKLVKDGLLTTETEKVNGRARRYYSITEAGRAAATSRREEFRSFLLTMQTLLDLKPEKT</sequence>
<dbReference type="OrthoDB" id="9808017at2"/>
<organism evidence="2 3">
    <name type="scientific">Neolewinella aurantiaca</name>
    <dbReference type="NCBI Taxonomy" id="2602767"/>
    <lineage>
        <taxon>Bacteria</taxon>
        <taxon>Pseudomonadati</taxon>
        <taxon>Bacteroidota</taxon>
        <taxon>Saprospiria</taxon>
        <taxon>Saprospirales</taxon>
        <taxon>Lewinellaceae</taxon>
        <taxon>Neolewinella</taxon>
    </lineage>
</organism>
<evidence type="ECO:0000259" key="1">
    <source>
        <dbReference type="Pfam" id="PF03551"/>
    </source>
</evidence>
<dbReference type="Gene3D" id="1.10.10.10">
    <property type="entry name" value="Winged helix-like DNA-binding domain superfamily/Winged helix DNA-binding domain"/>
    <property type="match status" value="1"/>
</dbReference>
<accession>A0A5C7FEC6</accession>
<dbReference type="Proteomes" id="UP000321907">
    <property type="component" value="Unassembled WGS sequence"/>
</dbReference>
<dbReference type="Pfam" id="PF03551">
    <property type="entry name" value="PadR"/>
    <property type="match status" value="1"/>
</dbReference>
<dbReference type="EMBL" id="VOXD01000014">
    <property type="protein sequence ID" value="TXF89437.1"/>
    <property type="molecule type" value="Genomic_DNA"/>
</dbReference>
<dbReference type="PANTHER" id="PTHR43252:SF7">
    <property type="entry name" value="TRANSCRIPTIONAL REGULATOR YQJI"/>
    <property type="match status" value="1"/>
</dbReference>
<dbReference type="RefSeq" id="WP_147930747.1">
    <property type="nucleotide sequence ID" value="NZ_VOXD01000014.1"/>
</dbReference>
<dbReference type="InterPro" id="IPR005149">
    <property type="entry name" value="Tscrpt_reg_PadR_N"/>
</dbReference>
<keyword evidence="3" id="KW-1185">Reference proteome</keyword>